<dbReference type="InterPro" id="IPR036390">
    <property type="entry name" value="WH_DNA-bd_sf"/>
</dbReference>
<dbReference type="PANTHER" id="PTHR38445">
    <property type="entry name" value="HTH-TYPE TRANSCRIPTIONAL REPRESSOR YTRA"/>
    <property type="match status" value="1"/>
</dbReference>
<keyword evidence="3" id="KW-0804">Transcription</keyword>
<proteinExistence type="predicted"/>
<sequence length="166" mass="17995">MVGCIGCTIGTDTDGRLRVRIELDPTAERPLYQQLHDRVIDAVARGELREGDALVSVRQLAVRFGINAATVVKAYDALRNEGIVRTSRRSGSVIARDAASGPPDERFLADWSARLSVLIAEGIAHGVERSELEARTSAIAWLFDQAREQHDAADHPPAGDQKGTTP</sequence>
<dbReference type="PANTHER" id="PTHR38445:SF12">
    <property type="entry name" value="GNTR-FAMILY TRANSCRIPTIONAL REGULATOR"/>
    <property type="match status" value="1"/>
</dbReference>
<dbReference type="Proteomes" id="UP000515511">
    <property type="component" value="Chromosome"/>
</dbReference>
<protein>
    <submittedName>
        <fullName evidence="5">GntR family transcriptional regulator</fullName>
    </submittedName>
</protein>
<feature type="domain" description="HTH gntR-type" evidence="4">
    <location>
        <begin position="29"/>
        <end position="97"/>
    </location>
</feature>
<dbReference type="InterPro" id="IPR036388">
    <property type="entry name" value="WH-like_DNA-bd_sf"/>
</dbReference>
<dbReference type="PROSITE" id="PS50949">
    <property type="entry name" value="HTH_GNTR"/>
    <property type="match status" value="1"/>
</dbReference>
<dbReference type="Pfam" id="PF00392">
    <property type="entry name" value="GntR"/>
    <property type="match status" value="1"/>
</dbReference>
<evidence type="ECO:0000256" key="1">
    <source>
        <dbReference type="ARBA" id="ARBA00023015"/>
    </source>
</evidence>
<dbReference type="Gene3D" id="1.10.10.10">
    <property type="entry name" value="Winged helix-like DNA-binding domain superfamily/Winged helix DNA-binding domain"/>
    <property type="match status" value="1"/>
</dbReference>
<reference evidence="6" key="1">
    <citation type="submission" date="2019-09" db="EMBL/GenBank/DDBJ databases">
        <title>Antimicrobial potential of Antarctic Bacteria.</title>
        <authorList>
            <person name="Benaud N."/>
            <person name="Edwards R.J."/>
            <person name="Ferrari B.C."/>
        </authorList>
    </citation>
    <scope>NUCLEOTIDE SEQUENCE [LARGE SCALE GENOMIC DNA]</scope>
    <source>
        <strain evidence="6">INR9</strain>
    </source>
</reference>
<evidence type="ECO:0000259" key="4">
    <source>
        <dbReference type="PROSITE" id="PS50949"/>
    </source>
</evidence>
<evidence type="ECO:0000313" key="5">
    <source>
        <dbReference type="EMBL" id="QNE37441.1"/>
    </source>
</evidence>
<dbReference type="EMBL" id="CP043641">
    <property type="protein sequence ID" value="QNE37441.1"/>
    <property type="molecule type" value="Genomic_DNA"/>
</dbReference>
<keyword evidence="2" id="KW-0238">DNA-binding</keyword>
<evidence type="ECO:0000256" key="2">
    <source>
        <dbReference type="ARBA" id="ARBA00023125"/>
    </source>
</evidence>
<dbReference type="GO" id="GO:0003677">
    <property type="term" value="F:DNA binding"/>
    <property type="evidence" value="ECO:0007669"/>
    <property type="project" value="UniProtKB-KW"/>
</dbReference>
<dbReference type="SUPFAM" id="SSF46785">
    <property type="entry name" value="Winged helix' DNA-binding domain"/>
    <property type="match status" value="1"/>
</dbReference>
<dbReference type="AlphaFoldDB" id="A0A7G6YG26"/>
<dbReference type="GO" id="GO:0003700">
    <property type="term" value="F:DNA-binding transcription factor activity"/>
    <property type="evidence" value="ECO:0007669"/>
    <property type="project" value="InterPro"/>
</dbReference>
<keyword evidence="1" id="KW-0805">Transcription regulation</keyword>
<gene>
    <name evidence="5" type="ORF">F1C12_00065</name>
</gene>
<dbReference type="KEGG" id="lse:F1C12_00065"/>
<evidence type="ECO:0000313" key="6">
    <source>
        <dbReference type="Proteomes" id="UP000515511"/>
    </source>
</evidence>
<name>A0A7G6YG26_9MICO</name>
<evidence type="ECO:0000256" key="3">
    <source>
        <dbReference type="ARBA" id="ARBA00023163"/>
    </source>
</evidence>
<dbReference type="CDD" id="cd07377">
    <property type="entry name" value="WHTH_GntR"/>
    <property type="match status" value="1"/>
</dbReference>
<dbReference type="InterPro" id="IPR000524">
    <property type="entry name" value="Tscrpt_reg_HTH_GntR"/>
</dbReference>
<dbReference type="SMART" id="SM00345">
    <property type="entry name" value="HTH_GNTR"/>
    <property type="match status" value="1"/>
</dbReference>
<organism evidence="5 6">
    <name type="scientific">Leifsonia shinshuensis</name>
    <dbReference type="NCBI Taxonomy" id="150026"/>
    <lineage>
        <taxon>Bacteria</taxon>
        <taxon>Bacillati</taxon>
        <taxon>Actinomycetota</taxon>
        <taxon>Actinomycetes</taxon>
        <taxon>Micrococcales</taxon>
        <taxon>Microbacteriaceae</taxon>
        <taxon>Leifsonia</taxon>
    </lineage>
</organism>
<accession>A0A7G6YG26</accession>